<evidence type="ECO:0000256" key="1">
    <source>
        <dbReference type="ARBA" id="ARBA00004141"/>
    </source>
</evidence>
<organism evidence="10 11">
    <name type="scientific">Rubrivirga litoralis</name>
    <dbReference type="NCBI Taxonomy" id="3075598"/>
    <lineage>
        <taxon>Bacteria</taxon>
        <taxon>Pseudomonadati</taxon>
        <taxon>Rhodothermota</taxon>
        <taxon>Rhodothermia</taxon>
        <taxon>Rhodothermales</taxon>
        <taxon>Rubricoccaceae</taxon>
        <taxon>Rubrivirga</taxon>
    </lineage>
</organism>
<evidence type="ECO:0000313" key="10">
    <source>
        <dbReference type="EMBL" id="MDT0632095.1"/>
    </source>
</evidence>
<keyword evidence="2 5" id="KW-0812">Transmembrane</keyword>
<feature type="transmembrane region" description="Helical" evidence="5">
    <location>
        <begin position="261"/>
        <end position="281"/>
    </location>
</feature>
<feature type="signal peptide" evidence="6">
    <location>
        <begin position="1"/>
        <end position="21"/>
    </location>
</feature>
<feature type="transmembrane region" description="Helical" evidence="5">
    <location>
        <begin position="234"/>
        <end position="254"/>
    </location>
</feature>
<dbReference type="Gene3D" id="3.90.226.10">
    <property type="entry name" value="2-enoyl-CoA Hydratase, Chain A, domain 1"/>
    <property type="match status" value="1"/>
</dbReference>
<keyword evidence="6" id="KW-0732">Signal</keyword>
<dbReference type="Gene3D" id="2.40.50.140">
    <property type="entry name" value="Nucleic acid-binding proteins"/>
    <property type="match status" value="1"/>
</dbReference>
<comment type="subcellular location">
    <subcellularLocation>
        <location evidence="1">Membrane</location>
        <topology evidence="1">Multi-pass membrane protein</topology>
    </subcellularLocation>
</comment>
<accession>A0ABU3BS25</accession>
<dbReference type="Pfam" id="PF24961">
    <property type="entry name" value="NfeD_membrane"/>
    <property type="match status" value="1"/>
</dbReference>
<protein>
    <submittedName>
        <fullName evidence="10">NfeD family protein</fullName>
    </submittedName>
</protein>
<feature type="transmembrane region" description="Helical" evidence="5">
    <location>
        <begin position="313"/>
        <end position="337"/>
    </location>
</feature>
<evidence type="ECO:0000256" key="5">
    <source>
        <dbReference type="SAM" id="Phobius"/>
    </source>
</evidence>
<dbReference type="InterPro" id="IPR052165">
    <property type="entry name" value="Membrane_assoc_protease"/>
</dbReference>
<feature type="transmembrane region" description="Helical" evidence="5">
    <location>
        <begin position="349"/>
        <end position="368"/>
    </location>
</feature>
<evidence type="ECO:0000256" key="2">
    <source>
        <dbReference type="ARBA" id="ARBA00022692"/>
    </source>
</evidence>
<dbReference type="EMBL" id="JAVRHT010000021">
    <property type="protein sequence ID" value="MDT0632095.1"/>
    <property type="molecule type" value="Genomic_DNA"/>
</dbReference>
<feature type="transmembrane region" description="Helical" evidence="5">
    <location>
        <begin position="287"/>
        <end position="306"/>
    </location>
</feature>
<dbReference type="Pfam" id="PF01957">
    <property type="entry name" value="NfeD"/>
    <property type="match status" value="1"/>
</dbReference>
<name>A0ABU3BS25_9BACT</name>
<dbReference type="InterPro" id="IPR012340">
    <property type="entry name" value="NA-bd_OB-fold"/>
</dbReference>
<dbReference type="Pfam" id="PF25145">
    <property type="entry name" value="NfeD1b_N"/>
    <property type="match status" value="1"/>
</dbReference>
<dbReference type="CDD" id="cd07021">
    <property type="entry name" value="Clp_protease_NfeD_like"/>
    <property type="match status" value="1"/>
</dbReference>
<evidence type="ECO:0000313" key="11">
    <source>
        <dbReference type="Proteomes" id="UP001267426"/>
    </source>
</evidence>
<evidence type="ECO:0000256" key="4">
    <source>
        <dbReference type="ARBA" id="ARBA00023136"/>
    </source>
</evidence>
<sequence length="453" mass="45964">MTALRTAVCLAALVLVGGAAAAQPALVPLDDAGAGPVYRVTIDGMIDNALAQYVQRALDDAAAADAAAVVFRIDTFGGLLEAADQIRKAVLSSPVPTVAVVDRNAASAGAIIAYANDRIVFVPGASMGAATAVNGAGEYAPEKVQSYTRGMIRATAEATGRDPQIAEAMVDETIVVPGVVDDSTLLTLSADEAVLLGVADAELPSVDAAVEALGLADREQVTHGASTAERVLRFLGSPVLASILMMMMMGGLYFEIQTPGVGFAGAVAVVGAALFFAPHYLLGLVQAWEIALFVVGVGLLLVEVFVTPGFGVFGIAGIVAMLGALFIALIPNIGFAFPTDVEIARASTTLAAALVLVVLFAISLGRLLPKSERLNRLVLAPTLSSLEGYTSADTVAALVGQRGTALTGLRPSGTATVGGVRVDVVSEGTFVAPGAPVEVVSAAGSRVVVREVA</sequence>
<reference evidence="10 11" key="1">
    <citation type="submission" date="2023-09" db="EMBL/GenBank/DDBJ databases">
        <authorList>
            <person name="Rey-Velasco X."/>
        </authorList>
    </citation>
    <scope>NUCLEOTIDE SEQUENCE [LARGE SCALE GENOMIC DNA]</scope>
    <source>
        <strain evidence="10 11">F394</strain>
    </source>
</reference>
<dbReference type="InterPro" id="IPR056739">
    <property type="entry name" value="NfeD_membrane"/>
</dbReference>
<proteinExistence type="predicted"/>
<keyword evidence="3 5" id="KW-1133">Transmembrane helix</keyword>
<evidence type="ECO:0000259" key="8">
    <source>
        <dbReference type="Pfam" id="PF24961"/>
    </source>
</evidence>
<dbReference type="InterPro" id="IPR002810">
    <property type="entry name" value="NfeD-like_C"/>
</dbReference>
<dbReference type="SUPFAM" id="SSF52096">
    <property type="entry name" value="ClpP/crotonase"/>
    <property type="match status" value="1"/>
</dbReference>
<dbReference type="PANTHER" id="PTHR33507">
    <property type="entry name" value="INNER MEMBRANE PROTEIN YBBJ"/>
    <property type="match status" value="1"/>
</dbReference>
<evidence type="ECO:0000259" key="7">
    <source>
        <dbReference type="Pfam" id="PF01957"/>
    </source>
</evidence>
<keyword evidence="4 5" id="KW-0472">Membrane</keyword>
<keyword evidence="11" id="KW-1185">Reference proteome</keyword>
<gene>
    <name evidence="10" type="ORF">RM540_10100</name>
</gene>
<feature type="chain" id="PRO_5046589740" evidence="6">
    <location>
        <begin position="22"/>
        <end position="453"/>
    </location>
</feature>
<feature type="domain" description="NfeD-like C-terminal" evidence="7">
    <location>
        <begin position="396"/>
        <end position="450"/>
    </location>
</feature>
<evidence type="ECO:0000259" key="9">
    <source>
        <dbReference type="Pfam" id="PF25145"/>
    </source>
</evidence>
<comment type="caution">
    <text evidence="10">The sequence shown here is derived from an EMBL/GenBank/DDBJ whole genome shotgun (WGS) entry which is preliminary data.</text>
</comment>
<dbReference type="PANTHER" id="PTHR33507:SF3">
    <property type="entry name" value="INNER MEMBRANE PROTEIN YBBJ"/>
    <property type="match status" value="1"/>
</dbReference>
<dbReference type="Proteomes" id="UP001267426">
    <property type="component" value="Unassembled WGS sequence"/>
</dbReference>
<dbReference type="InterPro" id="IPR029045">
    <property type="entry name" value="ClpP/crotonase-like_dom_sf"/>
</dbReference>
<feature type="domain" description="NfeD integral membrane" evidence="8">
    <location>
        <begin position="240"/>
        <end position="364"/>
    </location>
</feature>
<evidence type="ECO:0000256" key="6">
    <source>
        <dbReference type="SAM" id="SignalP"/>
    </source>
</evidence>
<feature type="domain" description="NfeD1b N-terminal" evidence="9">
    <location>
        <begin position="37"/>
        <end position="218"/>
    </location>
</feature>
<evidence type="ECO:0000256" key="3">
    <source>
        <dbReference type="ARBA" id="ARBA00022989"/>
    </source>
</evidence>
<dbReference type="InterPro" id="IPR056738">
    <property type="entry name" value="NfeD1b_N"/>
</dbReference>
<dbReference type="RefSeq" id="WP_311663692.1">
    <property type="nucleotide sequence ID" value="NZ_JAVRHT010000021.1"/>
</dbReference>